<comment type="caution">
    <text evidence="1">The sequence shown here is derived from an EMBL/GenBank/DDBJ whole genome shotgun (WGS) entry which is preliminary data.</text>
</comment>
<gene>
    <name evidence="1" type="ORF">EHS24_005365</name>
</gene>
<reference evidence="1 2" key="1">
    <citation type="submission" date="2018-11" db="EMBL/GenBank/DDBJ databases">
        <title>Genome sequence of Apiotrichum porosum DSM 27194.</title>
        <authorList>
            <person name="Aliyu H."/>
            <person name="Gorte O."/>
            <person name="Ochsenreither K."/>
        </authorList>
    </citation>
    <scope>NUCLEOTIDE SEQUENCE [LARGE SCALE GENOMIC DNA]</scope>
    <source>
        <strain evidence="1 2">DSM 27194</strain>
    </source>
</reference>
<dbReference type="AlphaFoldDB" id="A0A427XDH2"/>
<evidence type="ECO:0000313" key="2">
    <source>
        <dbReference type="Proteomes" id="UP000279236"/>
    </source>
</evidence>
<dbReference type="Proteomes" id="UP000279236">
    <property type="component" value="Unassembled WGS sequence"/>
</dbReference>
<evidence type="ECO:0000313" key="1">
    <source>
        <dbReference type="EMBL" id="RSH76787.1"/>
    </source>
</evidence>
<name>A0A427XDH2_9TREE</name>
<sequence length="261" mass="28457">MSAPSLSPAPPTAPPPPPAWVRVAGEHPAGLYRDLLRLVCLLKELFLEGKSTHARLKILFATLSVHDVATALYQFDYSVEWYRESHRLGYPAPVELLPPIALCERMVRIYTYLFIGFCVYAGSTHRKCQGDGERPISIRPTQHAKGVSTALFSLRLAFSSMSAEGDLGLRLAWAPGADKAEEMIGKMVKRANKNNQSKTDVTQELQDAVAEGLADLHEVVLACRLGTVARFVPWCAAAGVSMLLTPGAMVANEVPRFTAPS</sequence>
<protein>
    <submittedName>
        <fullName evidence="1">Uncharacterized protein</fullName>
    </submittedName>
</protein>
<proteinExistence type="predicted"/>
<accession>A0A427XDH2</accession>
<dbReference type="RefSeq" id="XP_028471934.1">
    <property type="nucleotide sequence ID" value="XM_028620892.1"/>
</dbReference>
<keyword evidence="2" id="KW-1185">Reference proteome</keyword>
<organism evidence="1 2">
    <name type="scientific">Apiotrichum porosum</name>
    <dbReference type="NCBI Taxonomy" id="105984"/>
    <lineage>
        <taxon>Eukaryota</taxon>
        <taxon>Fungi</taxon>
        <taxon>Dikarya</taxon>
        <taxon>Basidiomycota</taxon>
        <taxon>Agaricomycotina</taxon>
        <taxon>Tremellomycetes</taxon>
        <taxon>Trichosporonales</taxon>
        <taxon>Trichosporonaceae</taxon>
        <taxon>Apiotrichum</taxon>
    </lineage>
</organism>
<dbReference type="GeneID" id="39589908"/>
<dbReference type="EMBL" id="RSCE01000021">
    <property type="protein sequence ID" value="RSH76787.1"/>
    <property type="molecule type" value="Genomic_DNA"/>
</dbReference>